<dbReference type="InterPro" id="IPR040521">
    <property type="entry name" value="KDZ"/>
</dbReference>
<dbReference type="OrthoDB" id="2505969at2759"/>
<protein>
    <submittedName>
        <fullName evidence="1">Uncharacterized protein</fullName>
    </submittedName>
</protein>
<accession>A0A9P7JGB6</accession>
<comment type="caution">
    <text evidence="1">The sequence shown here is derived from an EMBL/GenBank/DDBJ whole genome shotgun (WGS) entry which is preliminary data.</text>
</comment>
<evidence type="ECO:0000313" key="1">
    <source>
        <dbReference type="EMBL" id="KAG1820594.1"/>
    </source>
</evidence>
<reference evidence="1" key="1">
    <citation type="journal article" date="2020" name="New Phytol.">
        <title>Comparative genomics reveals dynamic genome evolution in host specialist ectomycorrhizal fungi.</title>
        <authorList>
            <person name="Lofgren L.A."/>
            <person name="Nguyen N.H."/>
            <person name="Vilgalys R."/>
            <person name="Ruytinx J."/>
            <person name="Liao H.L."/>
            <person name="Branco S."/>
            <person name="Kuo A."/>
            <person name="LaButti K."/>
            <person name="Lipzen A."/>
            <person name="Andreopoulos W."/>
            <person name="Pangilinan J."/>
            <person name="Riley R."/>
            <person name="Hundley H."/>
            <person name="Na H."/>
            <person name="Barry K."/>
            <person name="Grigoriev I.V."/>
            <person name="Stajich J.E."/>
            <person name="Kennedy P.G."/>
        </authorList>
    </citation>
    <scope>NUCLEOTIDE SEQUENCE</scope>
    <source>
        <strain evidence="1">MN1</strain>
    </source>
</reference>
<name>A0A9P7JGB6_9AGAM</name>
<dbReference type="EMBL" id="JABBWG010000008">
    <property type="protein sequence ID" value="KAG1820594.1"/>
    <property type="molecule type" value="Genomic_DNA"/>
</dbReference>
<gene>
    <name evidence="1" type="ORF">BJ212DRAFT_1445924</name>
</gene>
<dbReference type="GeneID" id="64632179"/>
<dbReference type="PANTHER" id="PTHR33096">
    <property type="entry name" value="CXC2 DOMAIN-CONTAINING PROTEIN"/>
    <property type="match status" value="1"/>
</dbReference>
<dbReference type="Pfam" id="PF18758">
    <property type="entry name" value="KDZ"/>
    <property type="match status" value="1"/>
</dbReference>
<organism evidence="1 2">
    <name type="scientific">Suillus subaureus</name>
    <dbReference type="NCBI Taxonomy" id="48587"/>
    <lineage>
        <taxon>Eukaryota</taxon>
        <taxon>Fungi</taxon>
        <taxon>Dikarya</taxon>
        <taxon>Basidiomycota</taxon>
        <taxon>Agaricomycotina</taxon>
        <taxon>Agaricomycetes</taxon>
        <taxon>Agaricomycetidae</taxon>
        <taxon>Boletales</taxon>
        <taxon>Suillineae</taxon>
        <taxon>Suillaceae</taxon>
        <taxon>Suillus</taxon>
    </lineage>
</organism>
<evidence type="ECO:0000313" key="2">
    <source>
        <dbReference type="Proteomes" id="UP000807769"/>
    </source>
</evidence>
<dbReference type="Proteomes" id="UP000807769">
    <property type="component" value="Unassembled WGS sequence"/>
</dbReference>
<dbReference type="AlphaFoldDB" id="A0A9P7JGB6"/>
<dbReference type="PANTHER" id="PTHR33096:SF1">
    <property type="entry name" value="CXC1-LIKE CYSTEINE CLUSTER ASSOCIATED WITH KDZ TRANSPOSASES DOMAIN-CONTAINING PROTEIN"/>
    <property type="match status" value="1"/>
</dbReference>
<sequence length="136" mass="15213">MVFDQMGIFLVACCHGFIECVMEMAHSGELAKYGLTAVNKVLDVCRNDQAIDHDIVCPSRKTVTTSSIGRQAKELHLQLVVNVFHGFSHNCHCQLENHPLYLTGLGIEDLETCECIFASSNSTTPLIWHASHFHWV</sequence>
<dbReference type="RefSeq" id="XP_041195865.1">
    <property type="nucleotide sequence ID" value="XM_041338163.1"/>
</dbReference>
<proteinExistence type="predicted"/>
<keyword evidence="2" id="KW-1185">Reference proteome</keyword>